<dbReference type="AlphaFoldDB" id="A0A1H2I5T2"/>
<evidence type="ECO:0000259" key="5">
    <source>
        <dbReference type="PROSITE" id="PS50931"/>
    </source>
</evidence>
<dbReference type="Gene3D" id="1.10.10.10">
    <property type="entry name" value="Winged helix-like DNA-binding domain superfamily/Winged helix DNA-binding domain"/>
    <property type="match status" value="1"/>
</dbReference>
<proteinExistence type="inferred from homology"/>
<evidence type="ECO:0000256" key="3">
    <source>
        <dbReference type="ARBA" id="ARBA00023125"/>
    </source>
</evidence>
<accession>A0A1H2I5T2</accession>
<organism evidence="6 7">
    <name type="scientific">Geopseudomonas guangdongensis</name>
    <dbReference type="NCBI Taxonomy" id="1245526"/>
    <lineage>
        <taxon>Bacteria</taxon>
        <taxon>Pseudomonadati</taxon>
        <taxon>Pseudomonadota</taxon>
        <taxon>Gammaproteobacteria</taxon>
        <taxon>Pseudomonadales</taxon>
        <taxon>Pseudomonadaceae</taxon>
        <taxon>Geopseudomonas</taxon>
    </lineage>
</organism>
<keyword evidence="7" id="KW-1185">Reference proteome</keyword>
<feature type="domain" description="HTH lysR-type" evidence="5">
    <location>
        <begin position="1"/>
        <end position="58"/>
    </location>
</feature>
<evidence type="ECO:0000256" key="1">
    <source>
        <dbReference type="ARBA" id="ARBA00009437"/>
    </source>
</evidence>
<protein>
    <submittedName>
        <fullName evidence="6">Transcriptional regulator, LysR family</fullName>
    </submittedName>
</protein>
<reference evidence="7" key="1">
    <citation type="submission" date="2016-10" db="EMBL/GenBank/DDBJ databases">
        <authorList>
            <person name="Varghese N."/>
            <person name="Submissions S."/>
        </authorList>
    </citation>
    <scope>NUCLEOTIDE SEQUENCE [LARGE SCALE GENOMIC DNA]</scope>
    <source>
        <strain evidence="7">CCTCC 2012022</strain>
    </source>
</reference>
<dbReference type="Gene3D" id="3.40.190.290">
    <property type="match status" value="1"/>
</dbReference>
<dbReference type="InterPro" id="IPR036388">
    <property type="entry name" value="WH-like_DNA-bd_sf"/>
</dbReference>
<dbReference type="GO" id="GO:0003677">
    <property type="term" value="F:DNA binding"/>
    <property type="evidence" value="ECO:0007669"/>
    <property type="project" value="UniProtKB-KW"/>
</dbReference>
<evidence type="ECO:0000313" key="7">
    <source>
        <dbReference type="Proteomes" id="UP000243063"/>
    </source>
</evidence>
<dbReference type="PANTHER" id="PTHR30579:SF3">
    <property type="entry name" value="TRANSCRIPTIONAL REGULATORY PROTEIN"/>
    <property type="match status" value="1"/>
</dbReference>
<dbReference type="EMBL" id="LT629780">
    <property type="protein sequence ID" value="SDU39449.1"/>
    <property type="molecule type" value="Genomic_DNA"/>
</dbReference>
<dbReference type="InterPro" id="IPR036390">
    <property type="entry name" value="WH_DNA-bd_sf"/>
</dbReference>
<dbReference type="GO" id="GO:0003700">
    <property type="term" value="F:DNA-binding transcription factor activity"/>
    <property type="evidence" value="ECO:0007669"/>
    <property type="project" value="InterPro"/>
</dbReference>
<dbReference type="Proteomes" id="UP000243063">
    <property type="component" value="Chromosome I"/>
</dbReference>
<dbReference type="PANTHER" id="PTHR30579">
    <property type="entry name" value="TRANSCRIPTIONAL REGULATOR"/>
    <property type="match status" value="1"/>
</dbReference>
<evidence type="ECO:0000256" key="2">
    <source>
        <dbReference type="ARBA" id="ARBA00023015"/>
    </source>
</evidence>
<dbReference type="PROSITE" id="PS50931">
    <property type="entry name" value="HTH_LYSR"/>
    <property type="match status" value="1"/>
</dbReference>
<dbReference type="SUPFAM" id="SSF53850">
    <property type="entry name" value="Periplasmic binding protein-like II"/>
    <property type="match status" value="1"/>
</dbReference>
<dbReference type="Pfam" id="PF03466">
    <property type="entry name" value="LysR_substrate"/>
    <property type="match status" value="1"/>
</dbReference>
<sequence>MDWDNLRYFLELSRAGTLTAAARRLGVDHTTVARRIQALEKSHGAALFVRAASGYSLSESGRRLLPQVEAMESAFSGIETRPGGGEDNLSGLVRIGATEGYGSVLLAGQLAELTARHPHLQVDLLAVPRMVNLSRREADIVITLDRPERGPYIITRLTDYVLRLYASERYLAGRAPIRSRDDLREHSFVGYIDDLLYSKELHYLEELGRPRHVALRSTSILAQQRAAAAGAGLAILPAFAAAGEPALREVLPGEVEFVRTFWMLMPVEIKDLSRMRAAWNFLRETAAQQQALLMGRAADAGMAP</sequence>
<gene>
    <name evidence="6" type="ORF">SAMN05216580_2740</name>
</gene>
<dbReference type="Pfam" id="PF00126">
    <property type="entry name" value="HTH_1"/>
    <property type="match status" value="1"/>
</dbReference>
<dbReference type="InterPro" id="IPR000847">
    <property type="entry name" value="LysR_HTH_N"/>
</dbReference>
<dbReference type="SUPFAM" id="SSF46785">
    <property type="entry name" value="Winged helix' DNA-binding domain"/>
    <property type="match status" value="1"/>
</dbReference>
<dbReference type="InterPro" id="IPR050176">
    <property type="entry name" value="LTTR"/>
</dbReference>
<keyword evidence="2" id="KW-0805">Transcription regulation</keyword>
<evidence type="ECO:0000256" key="4">
    <source>
        <dbReference type="ARBA" id="ARBA00023163"/>
    </source>
</evidence>
<comment type="similarity">
    <text evidence="1">Belongs to the LysR transcriptional regulatory family.</text>
</comment>
<dbReference type="RefSeq" id="WP_090215528.1">
    <property type="nucleotide sequence ID" value="NZ_LT629780.1"/>
</dbReference>
<dbReference type="InterPro" id="IPR005119">
    <property type="entry name" value="LysR_subst-bd"/>
</dbReference>
<keyword evidence="3" id="KW-0238">DNA-binding</keyword>
<dbReference type="OrthoDB" id="570111at2"/>
<evidence type="ECO:0000313" key="6">
    <source>
        <dbReference type="EMBL" id="SDU39449.1"/>
    </source>
</evidence>
<keyword evidence="4" id="KW-0804">Transcription</keyword>
<name>A0A1H2I5T2_9GAMM</name>
<dbReference type="STRING" id="1245526.SAMN05216580_2740"/>